<dbReference type="SUPFAM" id="SSF53041">
    <property type="entry name" value="Resolvase-like"/>
    <property type="match status" value="1"/>
</dbReference>
<dbReference type="Pfam" id="PF00239">
    <property type="entry name" value="Resolvase"/>
    <property type="match status" value="1"/>
</dbReference>
<sequence length="230" mass="25114">MSTKIAERRRKNSERLASGSTKTNIRQKTQYVASMDWRLAQVTQGIQEQIFVSRLNGTRNIRRHGSDRSTPDAGQICNPADGVPGGFVAGVDGYGEPWNIVRIGAVGLAHDVPEFCGRSPLLFATWRFWLSPGSFMVGSNCPRTIHGSAQAASALAPYSYLSSPHGRMLTTFLSGIAEFERYLICERIKSGLAAARAQGRKLGSQAGVRPKSDKLDPKVMDAIEACRSDR</sequence>
<dbReference type="Proteomes" id="UP001274111">
    <property type="component" value="Unassembled WGS sequence"/>
</dbReference>
<dbReference type="EMBL" id="JAXCEY010000007">
    <property type="protein sequence ID" value="MDX9585938.1"/>
    <property type="molecule type" value="Genomic_DNA"/>
</dbReference>
<name>A0ABU5B300_9PSED</name>
<dbReference type="InterPro" id="IPR006119">
    <property type="entry name" value="Resolv_N"/>
</dbReference>
<reference evidence="3 4" key="1">
    <citation type="submission" date="2023-11" db="EMBL/GenBank/DDBJ databases">
        <title>Pseudomonas fragariae, a Novel Bacterial Species Causing Leaf Spots on Strawberry (Fragaria x ananassa).</title>
        <authorList>
            <person name="Marin M.V."/>
            <person name="Carvalho R."/>
            <person name="Paret M.L."/>
            <person name="Jones J.B."/>
            <person name="Peres N.A."/>
        </authorList>
    </citation>
    <scope>NUCLEOTIDE SEQUENCE [LARGE SCALE GENOMIC DNA]</scope>
    <source>
        <strain evidence="3 4">19</strain>
    </source>
</reference>
<proteinExistence type="predicted"/>
<evidence type="ECO:0000256" key="1">
    <source>
        <dbReference type="SAM" id="MobiDB-lite"/>
    </source>
</evidence>
<feature type="domain" description="Resolvase/invertase-type recombinase catalytic" evidence="2">
    <location>
        <begin position="162"/>
        <end position="200"/>
    </location>
</feature>
<dbReference type="InterPro" id="IPR036162">
    <property type="entry name" value="Resolvase-like_N_sf"/>
</dbReference>
<comment type="caution">
    <text evidence="3">The sequence shown here is derived from an EMBL/GenBank/DDBJ whole genome shotgun (WGS) entry which is preliminary data.</text>
</comment>
<protein>
    <submittedName>
        <fullName evidence="3">Recombinase family protein</fullName>
    </submittedName>
</protein>
<gene>
    <name evidence="3" type="ORF">SLT84_09515</name>
</gene>
<evidence type="ECO:0000259" key="2">
    <source>
        <dbReference type="Pfam" id="PF00239"/>
    </source>
</evidence>
<accession>A0ABU5B300</accession>
<keyword evidence="4" id="KW-1185">Reference proteome</keyword>
<organism evidence="3 4">
    <name type="scientific">Pseudomonas fragariae</name>
    <name type="common">ex Marin et al. 2024</name>
    <dbReference type="NCBI Taxonomy" id="3080056"/>
    <lineage>
        <taxon>Bacteria</taxon>
        <taxon>Pseudomonadati</taxon>
        <taxon>Pseudomonadota</taxon>
        <taxon>Gammaproteobacteria</taxon>
        <taxon>Pseudomonadales</taxon>
        <taxon>Pseudomonadaceae</taxon>
        <taxon>Pseudomonas</taxon>
    </lineage>
</organism>
<evidence type="ECO:0000313" key="3">
    <source>
        <dbReference type="EMBL" id="MDX9585938.1"/>
    </source>
</evidence>
<dbReference type="Gene3D" id="3.40.50.1390">
    <property type="entry name" value="Resolvase, N-terminal catalytic domain"/>
    <property type="match status" value="1"/>
</dbReference>
<evidence type="ECO:0000313" key="4">
    <source>
        <dbReference type="Proteomes" id="UP001274111"/>
    </source>
</evidence>
<feature type="region of interest" description="Disordered" evidence="1">
    <location>
        <begin position="1"/>
        <end position="22"/>
    </location>
</feature>